<dbReference type="PANTHER" id="PTHR42732:SF1">
    <property type="entry name" value="BETA-MANNOSIDASE"/>
    <property type="match status" value="1"/>
</dbReference>
<dbReference type="PRINTS" id="PR00132">
    <property type="entry name" value="GLHYDRLASE2"/>
</dbReference>
<feature type="transmembrane region" description="Helical" evidence="4">
    <location>
        <begin position="21"/>
        <end position="39"/>
    </location>
</feature>
<sequence length="872" mass="99371">MKLTKSQNSNNNNEKIMINRILLKIGVLAAITMLATTTLQAQREMKTINDNWEFRKPMDEKWESVNLPHTFNQDAYKQRNYYQGEGLYRRTLVLPDIVKGRRYYLKVDAASKAAAVSVNGNKAGCHAGGYTAFTMDITNYIQKENTIEITVDNSRKDITPISADFTFWGGIYRDVWLISTPEQHFNMTNMGSDGIFINASITNKKNGVLKVRSEVSNDALKATTLEVKNAIYSPEGELLQTINRKLKLKAGETRTVECISDDIQNPSLWTPETPSLYLIKTTLTDLKTGKLLDEKIHKTGFRWFAFDGNKGFSLNGKPYKLRGFNRHQDQAPVGVALDDEAHRRDIALMKELGCNFIRISHYPQDDTVLEMCDELGLLAWEEIPIINIVPDTPGYDDNCEQNLREMIRQHYNHPSVIAWGYMNEILLTTPAVDKPEWPACKERTVALAQRLETVLKEEDPSRVSVMAFNMTNLYNEIGLNLEDVVGWNLYHGWYVGELKDFNAWCKDQHRRYPNQPIIISEWGAGSDKRLHTTNGRAFDFSIEYQQTYIEHYLPFIEETKWISGCAYWNFIDFNVAARQESMPRVNNKGVAYNNRTLKDVAYYFKALWRKDVPILRIASQDWDTRVGETNKPQAIKIYSNMPEVELFVNGQSVGSQKIFNCHTIFNVLLPKGESTILVQGVNNGKTVQDAMKICFQPFPNIAAGDELAINVGSNCFYTSDISSLTWLPDQPYTSGNWGYIDGEEHSTTSEIHNTVDGPLYQTWREGNFAYKIDAPQGDYEIELLMADVTKPATQLANLLGKSSGEKHSGETYFNISICGKQVETNFSPVDYGHYRTAFKRRYIVQNNDNCITINLNTIKGKAFLAGIKVRRL</sequence>
<comment type="similarity">
    <text evidence="1">Belongs to the glycosyl hydrolase 2 family.</text>
</comment>
<dbReference type="AlphaFoldDB" id="A0A1M6JV43"/>
<evidence type="ECO:0000259" key="5">
    <source>
        <dbReference type="Pfam" id="PF00703"/>
    </source>
</evidence>
<name>A0A1M6JV43_9BACE</name>
<evidence type="ECO:0000259" key="6">
    <source>
        <dbReference type="Pfam" id="PF02836"/>
    </source>
</evidence>
<dbReference type="Pfam" id="PF02836">
    <property type="entry name" value="Glyco_hydro_2_C"/>
    <property type="match status" value="1"/>
</dbReference>
<dbReference type="Gene3D" id="3.20.20.80">
    <property type="entry name" value="Glycosidases"/>
    <property type="match status" value="1"/>
</dbReference>
<gene>
    <name evidence="10" type="ORF">SAMN05444350_13228</name>
</gene>
<feature type="domain" description="Glycoside hydrolase family 2 immunoglobulin-like beta-sandwich" evidence="5">
    <location>
        <begin position="195"/>
        <end position="302"/>
    </location>
</feature>
<dbReference type="Pfam" id="PF02837">
    <property type="entry name" value="Glyco_hydro_2_N"/>
    <property type="match status" value="1"/>
</dbReference>
<dbReference type="InterPro" id="IPR017853">
    <property type="entry name" value="GH"/>
</dbReference>
<dbReference type="InterPro" id="IPR021720">
    <property type="entry name" value="Malectin_dom"/>
</dbReference>
<dbReference type="Pfam" id="PF11721">
    <property type="entry name" value="Malectin"/>
    <property type="match status" value="1"/>
</dbReference>
<dbReference type="InterPro" id="IPR006104">
    <property type="entry name" value="Glyco_hydro_2_N"/>
</dbReference>
<evidence type="ECO:0000256" key="4">
    <source>
        <dbReference type="SAM" id="Phobius"/>
    </source>
</evidence>
<dbReference type="Gene3D" id="2.60.120.430">
    <property type="entry name" value="Galactose-binding lectin"/>
    <property type="match status" value="1"/>
</dbReference>
<dbReference type="eggNOG" id="COG3250">
    <property type="taxonomic scope" value="Bacteria"/>
</dbReference>
<evidence type="ECO:0000259" key="7">
    <source>
        <dbReference type="Pfam" id="PF02837"/>
    </source>
</evidence>
<dbReference type="Gene3D" id="2.60.40.10">
    <property type="entry name" value="Immunoglobulins"/>
    <property type="match status" value="2"/>
</dbReference>
<dbReference type="Gene3D" id="2.60.120.260">
    <property type="entry name" value="Galactose-binding domain-like"/>
    <property type="match status" value="1"/>
</dbReference>
<dbReference type="GO" id="GO:0004553">
    <property type="term" value="F:hydrolase activity, hydrolyzing O-glycosyl compounds"/>
    <property type="evidence" value="ECO:0007669"/>
    <property type="project" value="InterPro"/>
</dbReference>
<dbReference type="Pfam" id="PF16355">
    <property type="entry name" value="DUF4982"/>
    <property type="match status" value="1"/>
</dbReference>
<evidence type="ECO:0000313" key="10">
    <source>
        <dbReference type="EMBL" id="SHJ50548.1"/>
    </source>
</evidence>
<dbReference type="InterPro" id="IPR013783">
    <property type="entry name" value="Ig-like_fold"/>
</dbReference>
<keyword evidence="4" id="KW-0472">Membrane</keyword>
<evidence type="ECO:0000313" key="11">
    <source>
        <dbReference type="Proteomes" id="UP000184192"/>
    </source>
</evidence>
<dbReference type="EMBL" id="FQZN01000032">
    <property type="protein sequence ID" value="SHJ50548.1"/>
    <property type="molecule type" value="Genomic_DNA"/>
</dbReference>
<dbReference type="SUPFAM" id="SSF49303">
    <property type="entry name" value="beta-Galactosidase/glucuronidase domain"/>
    <property type="match status" value="1"/>
</dbReference>
<keyword evidence="4" id="KW-0812">Transmembrane</keyword>
<dbReference type="SUPFAM" id="SSF51445">
    <property type="entry name" value="(Trans)glycosidases"/>
    <property type="match status" value="1"/>
</dbReference>
<dbReference type="InterPro" id="IPR051913">
    <property type="entry name" value="GH2_Domain-Containing"/>
</dbReference>
<proteinExistence type="inferred from homology"/>
<dbReference type="InterPro" id="IPR006101">
    <property type="entry name" value="Glyco_hydro_2"/>
</dbReference>
<keyword evidence="2" id="KW-0378">Hydrolase</keyword>
<dbReference type="PANTHER" id="PTHR42732">
    <property type="entry name" value="BETA-GALACTOSIDASE"/>
    <property type="match status" value="1"/>
</dbReference>
<feature type="domain" description="DUF4982" evidence="9">
    <location>
        <begin position="634"/>
        <end position="687"/>
    </location>
</feature>
<dbReference type="GO" id="GO:0005975">
    <property type="term" value="P:carbohydrate metabolic process"/>
    <property type="evidence" value="ECO:0007669"/>
    <property type="project" value="InterPro"/>
</dbReference>
<feature type="domain" description="Malectin" evidence="8">
    <location>
        <begin position="707"/>
        <end position="861"/>
    </location>
</feature>
<evidence type="ECO:0000256" key="1">
    <source>
        <dbReference type="ARBA" id="ARBA00007401"/>
    </source>
</evidence>
<evidence type="ECO:0000256" key="2">
    <source>
        <dbReference type="ARBA" id="ARBA00022801"/>
    </source>
</evidence>
<keyword evidence="4" id="KW-1133">Transmembrane helix</keyword>
<keyword evidence="3" id="KW-0326">Glycosidase</keyword>
<protein>
    <submittedName>
        <fullName evidence="10">Beta-galactosidase</fullName>
    </submittedName>
</protein>
<organism evidence="10 11">
    <name type="scientific">Bacteroides stercorirosoris</name>
    <dbReference type="NCBI Taxonomy" id="871324"/>
    <lineage>
        <taxon>Bacteria</taxon>
        <taxon>Pseudomonadati</taxon>
        <taxon>Bacteroidota</taxon>
        <taxon>Bacteroidia</taxon>
        <taxon>Bacteroidales</taxon>
        <taxon>Bacteroidaceae</taxon>
        <taxon>Bacteroides</taxon>
    </lineage>
</organism>
<evidence type="ECO:0000259" key="8">
    <source>
        <dbReference type="Pfam" id="PF11721"/>
    </source>
</evidence>
<dbReference type="Pfam" id="PF00703">
    <property type="entry name" value="Glyco_hydro_2"/>
    <property type="match status" value="1"/>
</dbReference>
<dbReference type="SUPFAM" id="SSF49785">
    <property type="entry name" value="Galactose-binding domain-like"/>
    <property type="match status" value="1"/>
</dbReference>
<accession>A0A1M6JV43</accession>
<dbReference type="InterPro" id="IPR032311">
    <property type="entry name" value="DUF4982"/>
</dbReference>
<dbReference type="InterPro" id="IPR006102">
    <property type="entry name" value="Ig-like_GH2"/>
</dbReference>
<dbReference type="InterPro" id="IPR008979">
    <property type="entry name" value="Galactose-bd-like_sf"/>
</dbReference>
<feature type="domain" description="Glycoside hydrolase family 2 catalytic" evidence="6">
    <location>
        <begin position="310"/>
        <end position="608"/>
    </location>
</feature>
<dbReference type="InterPro" id="IPR036156">
    <property type="entry name" value="Beta-gal/glucu_dom_sf"/>
</dbReference>
<evidence type="ECO:0000259" key="9">
    <source>
        <dbReference type="Pfam" id="PF16355"/>
    </source>
</evidence>
<dbReference type="InterPro" id="IPR006103">
    <property type="entry name" value="Glyco_hydro_2_cat"/>
</dbReference>
<feature type="domain" description="Glycosyl hydrolases family 2 sugar binding" evidence="7">
    <location>
        <begin position="48"/>
        <end position="181"/>
    </location>
</feature>
<evidence type="ECO:0000256" key="3">
    <source>
        <dbReference type="ARBA" id="ARBA00023295"/>
    </source>
</evidence>
<keyword evidence="11" id="KW-1185">Reference proteome</keyword>
<reference evidence="11" key="1">
    <citation type="submission" date="2016-11" db="EMBL/GenBank/DDBJ databases">
        <authorList>
            <person name="Varghese N."/>
            <person name="Submissions S."/>
        </authorList>
    </citation>
    <scope>NUCLEOTIDE SEQUENCE [LARGE SCALE GENOMIC DNA]</scope>
    <source>
        <strain evidence="11">DSM 26884</strain>
    </source>
</reference>
<dbReference type="Proteomes" id="UP000184192">
    <property type="component" value="Unassembled WGS sequence"/>
</dbReference>